<evidence type="ECO:0000313" key="7">
    <source>
        <dbReference type="Proteomes" id="UP000660862"/>
    </source>
</evidence>
<sequence>MSTVDDKRKQIIGAALRRFSHFGIAKTAMSEIAEDLRLSKANLYYYFPDKFSLIEAIVYQIIEETDIAIGNALDSIPGTLDLLIRMLDIKKEYFEKYYMLVVDLHEMNINEEKWAALAKAMFEREVGTTSRIFEHGIKRNELVTFDVPATSELYVAMIRGLAMFCDHATPHTLVDREELARIIEKQKQAATIFINGIKK</sequence>
<dbReference type="InterPro" id="IPR036271">
    <property type="entry name" value="Tet_transcr_reg_TetR-rel_C_sf"/>
</dbReference>
<keyword evidence="2 4" id="KW-0238">DNA-binding</keyword>
<reference evidence="6" key="2">
    <citation type="submission" date="2020-09" db="EMBL/GenBank/DDBJ databases">
        <authorList>
            <person name="Sun Q."/>
            <person name="Zhou Y."/>
        </authorList>
    </citation>
    <scope>NUCLEOTIDE SEQUENCE</scope>
    <source>
        <strain evidence="6">CGMCC 1.12195</strain>
    </source>
</reference>
<evidence type="ECO:0000313" key="6">
    <source>
        <dbReference type="EMBL" id="GGG89168.1"/>
    </source>
</evidence>
<feature type="DNA-binding region" description="H-T-H motif" evidence="4">
    <location>
        <begin position="28"/>
        <end position="47"/>
    </location>
</feature>
<gene>
    <name evidence="6" type="ORF">GCM10007415_24110</name>
</gene>
<keyword evidence="1" id="KW-0805">Transcription regulation</keyword>
<dbReference type="Proteomes" id="UP000660862">
    <property type="component" value="Unassembled WGS sequence"/>
</dbReference>
<protein>
    <submittedName>
        <fullName evidence="6">TetR family transcriptional regulator</fullName>
    </submittedName>
</protein>
<accession>A0A917HU11</accession>
<evidence type="ECO:0000256" key="2">
    <source>
        <dbReference type="ARBA" id="ARBA00023125"/>
    </source>
</evidence>
<dbReference type="InterPro" id="IPR009057">
    <property type="entry name" value="Homeodomain-like_sf"/>
</dbReference>
<evidence type="ECO:0000256" key="1">
    <source>
        <dbReference type="ARBA" id="ARBA00023015"/>
    </source>
</evidence>
<dbReference type="GO" id="GO:0000976">
    <property type="term" value="F:transcription cis-regulatory region binding"/>
    <property type="evidence" value="ECO:0007669"/>
    <property type="project" value="TreeGrafter"/>
</dbReference>
<dbReference type="PANTHER" id="PTHR30055">
    <property type="entry name" value="HTH-TYPE TRANSCRIPTIONAL REGULATOR RUTR"/>
    <property type="match status" value="1"/>
</dbReference>
<keyword evidence="7" id="KW-1185">Reference proteome</keyword>
<dbReference type="SUPFAM" id="SSF48498">
    <property type="entry name" value="Tetracyclin repressor-like, C-terminal domain"/>
    <property type="match status" value="1"/>
</dbReference>
<dbReference type="InterPro" id="IPR001647">
    <property type="entry name" value="HTH_TetR"/>
</dbReference>
<dbReference type="PROSITE" id="PS50977">
    <property type="entry name" value="HTH_TETR_2"/>
    <property type="match status" value="1"/>
</dbReference>
<organism evidence="6 7">
    <name type="scientific">Parapedobacter pyrenivorans</name>
    <dbReference type="NCBI Taxonomy" id="1305674"/>
    <lineage>
        <taxon>Bacteria</taxon>
        <taxon>Pseudomonadati</taxon>
        <taxon>Bacteroidota</taxon>
        <taxon>Sphingobacteriia</taxon>
        <taxon>Sphingobacteriales</taxon>
        <taxon>Sphingobacteriaceae</taxon>
        <taxon>Parapedobacter</taxon>
    </lineage>
</organism>
<dbReference type="Gene3D" id="1.10.10.60">
    <property type="entry name" value="Homeodomain-like"/>
    <property type="match status" value="1"/>
</dbReference>
<dbReference type="RefSeq" id="WP_188506302.1">
    <property type="nucleotide sequence ID" value="NZ_BMER01000002.1"/>
</dbReference>
<dbReference type="GO" id="GO:0003700">
    <property type="term" value="F:DNA-binding transcription factor activity"/>
    <property type="evidence" value="ECO:0007669"/>
    <property type="project" value="TreeGrafter"/>
</dbReference>
<dbReference type="InterPro" id="IPR050109">
    <property type="entry name" value="HTH-type_TetR-like_transc_reg"/>
</dbReference>
<keyword evidence="3" id="KW-0804">Transcription</keyword>
<dbReference type="Gene3D" id="1.10.357.10">
    <property type="entry name" value="Tetracycline Repressor, domain 2"/>
    <property type="match status" value="1"/>
</dbReference>
<evidence type="ECO:0000259" key="5">
    <source>
        <dbReference type="PROSITE" id="PS50977"/>
    </source>
</evidence>
<dbReference type="EMBL" id="BMER01000002">
    <property type="protein sequence ID" value="GGG89168.1"/>
    <property type="molecule type" value="Genomic_DNA"/>
</dbReference>
<dbReference type="SUPFAM" id="SSF46689">
    <property type="entry name" value="Homeodomain-like"/>
    <property type="match status" value="1"/>
</dbReference>
<proteinExistence type="predicted"/>
<dbReference type="AlphaFoldDB" id="A0A917HU11"/>
<name>A0A917HU11_9SPHI</name>
<dbReference type="Pfam" id="PF00440">
    <property type="entry name" value="TetR_N"/>
    <property type="match status" value="1"/>
</dbReference>
<reference evidence="6" key="1">
    <citation type="journal article" date="2014" name="Int. J. Syst. Evol. Microbiol.">
        <title>Complete genome sequence of Corynebacterium casei LMG S-19264T (=DSM 44701T), isolated from a smear-ripened cheese.</title>
        <authorList>
            <consortium name="US DOE Joint Genome Institute (JGI-PGF)"/>
            <person name="Walter F."/>
            <person name="Albersmeier A."/>
            <person name="Kalinowski J."/>
            <person name="Ruckert C."/>
        </authorList>
    </citation>
    <scope>NUCLEOTIDE SEQUENCE</scope>
    <source>
        <strain evidence="6">CGMCC 1.12195</strain>
    </source>
</reference>
<feature type="domain" description="HTH tetR-type" evidence="5">
    <location>
        <begin position="5"/>
        <end position="65"/>
    </location>
</feature>
<dbReference type="PANTHER" id="PTHR30055:SF234">
    <property type="entry name" value="HTH-TYPE TRANSCRIPTIONAL REGULATOR BETI"/>
    <property type="match status" value="1"/>
</dbReference>
<evidence type="ECO:0000256" key="3">
    <source>
        <dbReference type="ARBA" id="ARBA00023163"/>
    </source>
</evidence>
<comment type="caution">
    <text evidence="6">The sequence shown here is derived from an EMBL/GenBank/DDBJ whole genome shotgun (WGS) entry which is preliminary data.</text>
</comment>
<dbReference type="PRINTS" id="PR00455">
    <property type="entry name" value="HTHTETR"/>
</dbReference>
<evidence type="ECO:0000256" key="4">
    <source>
        <dbReference type="PROSITE-ProRule" id="PRU00335"/>
    </source>
</evidence>